<dbReference type="PROSITE" id="PS50075">
    <property type="entry name" value="CARRIER"/>
    <property type="match status" value="1"/>
</dbReference>
<dbReference type="OrthoDB" id="3395095at2"/>
<protein>
    <submittedName>
        <fullName evidence="5">Acyl carrier protein</fullName>
    </submittedName>
</protein>
<keyword evidence="1" id="KW-0596">Phosphopantetheine</keyword>
<dbReference type="PROSITE" id="PS00012">
    <property type="entry name" value="PHOSPHOPANTETHEINE"/>
    <property type="match status" value="1"/>
</dbReference>
<dbReference type="Pfam" id="PF00550">
    <property type="entry name" value="PP-binding"/>
    <property type="match status" value="1"/>
</dbReference>
<dbReference type="InterPro" id="IPR036736">
    <property type="entry name" value="ACP-like_sf"/>
</dbReference>
<feature type="domain" description="Carrier" evidence="3">
    <location>
        <begin position="1"/>
        <end position="78"/>
    </location>
</feature>
<name>A0A1B1BBA8_9ACTN</name>
<evidence type="ECO:0000256" key="1">
    <source>
        <dbReference type="ARBA" id="ARBA00022450"/>
    </source>
</evidence>
<keyword evidence="2" id="KW-0597">Phosphoprotein</keyword>
<evidence type="ECO:0000313" key="6">
    <source>
        <dbReference type="Proteomes" id="UP000092659"/>
    </source>
</evidence>
<gene>
    <name evidence="4" type="ORF">AVL59_46115</name>
    <name evidence="5" type="ORF">J2Z21_004089</name>
</gene>
<proteinExistence type="predicted"/>
<sequence>MLDTEFEKILLTVLRTSASETPLGPDSDLRAAGLSSIGTIDLLMRLEERYGVKFPDSALNGRTFATPRALWDVLETYRAKA</sequence>
<dbReference type="KEGG" id="sgs:AVL59_46115"/>
<evidence type="ECO:0000259" key="3">
    <source>
        <dbReference type="PROSITE" id="PS50075"/>
    </source>
</evidence>
<dbReference type="Gene3D" id="1.10.1200.10">
    <property type="entry name" value="ACP-like"/>
    <property type="match status" value="1"/>
</dbReference>
<dbReference type="Proteomes" id="UP001519309">
    <property type="component" value="Unassembled WGS sequence"/>
</dbReference>
<reference evidence="4 6" key="1">
    <citation type="submission" date="2016-06" db="EMBL/GenBank/DDBJ databases">
        <title>Complete genome sequence of Streptomyces griseochromogenes ATCC 14511, the Blasticidin S producer.</title>
        <authorList>
            <person name="Wu L."/>
        </authorList>
    </citation>
    <scope>NUCLEOTIDE SEQUENCE [LARGE SCALE GENOMIC DNA]</scope>
    <source>
        <strain evidence="4 6">ATCC 14511</strain>
    </source>
</reference>
<dbReference type="STRING" id="68214.AVL59_46115"/>
<dbReference type="EMBL" id="CP016279">
    <property type="protein sequence ID" value="ANP56012.1"/>
    <property type="molecule type" value="Genomic_DNA"/>
</dbReference>
<reference evidence="5 7" key="2">
    <citation type="submission" date="2021-03" db="EMBL/GenBank/DDBJ databases">
        <title>Genomic Encyclopedia of Type Strains, Phase IV (KMG-IV): sequencing the most valuable type-strain genomes for metagenomic binning, comparative biology and taxonomic classification.</title>
        <authorList>
            <person name="Goeker M."/>
        </authorList>
    </citation>
    <scope>NUCLEOTIDE SEQUENCE [LARGE SCALE GENOMIC DNA]</scope>
    <source>
        <strain evidence="5 7">DSM 40499</strain>
    </source>
</reference>
<dbReference type="AlphaFoldDB" id="A0A1B1BBA8"/>
<keyword evidence="7" id="KW-1185">Reference proteome</keyword>
<accession>A0A1B1BBA8</accession>
<dbReference type="RefSeq" id="WP_067316358.1">
    <property type="nucleotide sequence ID" value="NZ_CP016279.1"/>
</dbReference>
<evidence type="ECO:0000256" key="2">
    <source>
        <dbReference type="ARBA" id="ARBA00022553"/>
    </source>
</evidence>
<dbReference type="Proteomes" id="UP000092659">
    <property type="component" value="Chromosome"/>
</dbReference>
<dbReference type="EMBL" id="JAGGLP010000007">
    <property type="protein sequence ID" value="MBP2051139.1"/>
    <property type="molecule type" value="Genomic_DNA"/>
</dbReference>
<evidence type="ECO:0000313" key="7">
    <source>
        <dbReference type="Proteomes" id="UP001519309"/>
    </source>
</evidence>
<dbReference type="SUPFAM" id="SSF47336">
    <property type="entry name" value="ACP-like"/>
    <property type="match status" value="1"/>
</dbReference>
<dbReference type="InterPro" id="IPR009081">
    <property type="entry name" value="PP-bd_ACP"/>
</dbReference>
<organism evidence="4 6">
    <name type="scientific">Streptomyces griseochromogenes</name>
    <dbReference type="NCBI Taxonomy" id="68214"/>
    <lineage>
        <taxon>Bacteria</taxon>
        <taxon>Bacillati</taxon>
        <taxon>Actinomycetota</taxon>
        <taxon>Actinomycetes</taxon>
        <taxon>Kitasatosporales</taxon>
        <taxon>Streptomycetaceae</taxon>
        <taxon>Streptomyces</taxon>
    </lineage>
</organism>
<evidence type="ECO:0000313" key="5">
    <source>
        <dbReference type="EMBL" id="MBP2051139.1"/>
    </source>
</evidence>
<evidence type="ECO:0000313" key="4">
    <source>
        <dbReference type="EMBL" id="ANP56012.1"/>
    </source>
</evidence>
<dbReference type="InterPro" id="IPR006162">
    <property type="entry name" value="Ppantetheine_attach_site"/>
</dbReference>